<feature type="coiled-coil region" evidence="1">
    <location>
        <begin position="144"/>
        <end position="207"/>
    </location>
</feature>
<dbReference type="AlphaFoldDB" id="I2GN82"/>
<dbReference type="Proteomes" id="UP000009309">
    <property type="component" value="Unassembled WGS sequence"/>
</dbReference>
<evidence type="ECO:0000256" key="1">
    <source>
        <dbReference type="SAM" id="Coils"/>
    </source>
</evidence>
<dbReference type="EMBL" id="CAIT01000009">
    <property type="protein sequence ID" value="CCH55360.1"/>
    <property type="molecule type" value="Genomic_DNA"/>
</dbReference>
<reference evidence="2 3" key="1">
    <citation type="journal article" date="2012" name="J. Bacteriol.">
        <title>Genome Sequence of the Filamentous Bacterium Fibrisoma limi BUZ 3T.</title>
        <authorList>
            <person name="Filippini M."/>
            <person name="Qi W."/>
            <person name="Jaenicke S."/>
            <person name="Goesmann A."/>
            <person name="Smits T.H."/>
            <person name="Bagheri H.C."/>
        </authorList>
    </citation>
    <scope>NUCLEOTIDE SEQUENCE [LARGE SCALE GENOMIC DNA]</scope>
    <source>
        <strain evidence="3">BUZ 3T</strain>
    </source>
</reference>
<gene>
    <name evidence="2" type="ORF">BN8_04614</name>
</gene>
<accession>I2GN82</accession>
<keyword evidence="3" id="KW-1185">Reference proteome</keyword>
<evidence type="ECO:0000313" key="2">
    <source>
        <dbReference type="EMBL" id="CCH55360.1"/>
    </source>
</evidence>
<protein>
    <submittedName>
        <fullName evidence="2">Uncharacterized protein</fullName>
    </submittedName>
</protein>
<organism evidence="2 3">
    <name type="scientific">Fibrisoma limi BUZ 3</name>
    <dbReference type="NCBI Taxonomy" id="1185876"/>
    <lineage>
        <taxon>Bacteria</taxon>
        <taxon>Pseudomonadati</taxon>
        <taxon>Bacteroidota</taxon>
        <taxon>Cytophagia</taxon>
        <taxon>Cytophagales</taxon>
        <taxon>Spirosomataceae</taxon>
        <taxon>Fibrisoma</taxon>
    </lineage>
</organism>
<evidence type="ECO:0000313" key="3">
    <source>
        <dbReference type="Proteomes" id="UP000009309"/>
    </source>
</evidence>
<comment type="caution">
    <text evidence="2">The sequence shown here is derived from an EMBL/GenBank/DDBJ whole genome shotgun (WGS) entry which is preliminary data.</text>
</comment>
<proteinExistence type="predicted"/>
<keyword evidence="1" id="KW-0175">Coiled coil</keyword>
<name>I2GN82_9BACT</name>
<sequence>MHSIPLLEEFRVHHNKLLPEPRVLMAIIKLYNDLGGLEGSAESFTESQLRSAFQWADSELSLADEPSTKTFYERYNSIIYELFDFILNRDPSDGTYSLSSYALQLCRLLKDTLFHEIKSTRLVTLFRLMDEQLDNSERFIGWANEELDATIHSINGQIEQAEMNIRHEVRQLQGYSGQSNEDYEAHLRNTENKLRDLYKQTQQLLDAFTSTAGIEYKLKFLKNTFSDDEILQKLADKSLLFIRESHKKLRSQRALLDRAQPRVQALFKNLDAARFDRLSGQFLTYLLNPDRNVTPASGHPELPPDVPAKWLLSSPLKLKYLPNRTSRIFPPVRIPAPQVAPDPEAEKEFLLQAEVQLRLQQRTDFWLTELIQQVQQNKSVAFEPFATAIIQNEAPDEVYSILAFLLGRVLNETVPRQGWSVHSHTQEPPLVINHTSFALWPLHFSHQ</sequence>
<dbReference type="eggNOG" id="ENOG502ZIEF">
    <property type="taxonomic scope" value="Bacteria"/>
</dbReference>